<dbReference type="KEGG" id="ahb:bsdtb5_07270"/>
<evidence type="ECO:0000313" key="3">
    <source>
        <dbReference type="EMBL" id="BCN29432.1"/>
    </source>
</evidence>
<evidence type="ECO:0000313" key="4">
    <source>
        <dbReference type="Proteomes" id="UP000595897"/>
    </source>
</evidence>
<organism evidence="3 4">
    <name type="scientific">Anaeromicropila herbilytica</name>
    <dbReference type="NCBI Taxonomy" id="2785025"/>
    <lineage>
        <taxon>Bacteria</taxon>
        <taxon>Bacillati</taxon>
        <taxon>Bacillota</taxon>
        <taxon>Clostridia</taxon>
        <taxon>Lachnospirales</taxon>
        <taxon>Lachnospiraceae</taxon>
        <taxon>Anaeromicropila</taxon>
    </lineage>
</organism>
<accession>A0A7R7EJ83</accession>
<name>A0A7R7EJ83_9FIRM</name>
<dbReference type="PROSITE" id="PS51257">
    <property type="entry name" value="PROKAR_LIPOPROTEIN"/>
    <property type="match status" value="1"/>
</dbReference>
<keyword evidence="2" id="KW-0732">Signal</keyword>
<feature type="compositionally biased region" description="Polar residues" evidence="1">
    <location>
        <begin position="39"/>
        <end position="72"/>
    </location>
</feature>
<keyword evidence="4" id="KW-1185">Reference proteome</keyword>
<feature type="region of interest" description="Disordered" evidence="1">
    <location>
        <begin position="38"/>
        <end position="72"/>
    </location>
</feature>
<dbReference type="AlphaFoldDB" id="A0A7R7EJ83"/>
<dbReference type="EMBL" id="AP024169">
    <property type="protein sequence ID" value="BCN29432.1"/>
    <property type="molecule type" value="Genomic_DNA"/>
</dbReference>
<gene>
    <name evidence="3" type="ORF">bsdtb5_07270</name>
</gene>
<evidence type="ECO:0000256" key="1">
    <source>
        <dbReference type="SAM" id="MobiDB-lite"/>
    </source>
</evidence>
<evidence type="ECO:0000256" key="2">
    <source>
        <dbReference type="SAM" id="SignalP"/>
    </source>
</evidence>
<feature type="chain" id="PRO_5039367985" description="Deacetylase PdaC domain-containing protein" evidence="2">
    <location>
        <begin position="21"/>
        <end position="288"/>
    </location>
</feature>
<feature type="signal peptide" evidence="2">
    <location>
        <begin position="1"/>
        <end position="20"/>
    </location>
</feature>
<dbReference type="Proteomes" id="UP000595897">
    <property type="component" value="Chromosome"/>
</dbReference>
<dbReference type="RefSeq" id="WP_271714710.1">
    <property type="nucleotide sequence ID" value="NZ_AP024169.1"/>
</dbReference>
<reference evidence="3 4" key="1">
    <citation type="submission" date="2020-11" db="EMBL/GenBank/DDBJ databases">
        <title>Draft genome sequencing of a Lachnospiraceae strain isolated from anoxic soil subjected to BSD treatment.</title>
        <authorList>
            <person name="Uek A."/>
            <person name="Tonouchi A."/>
        </authorList>
    </citation>
    <scope>NUCLEOTIDE SEQUENCE [LARGE SCALE GENOMIC DNA]</scope>
    <source>
        <strain evidence="3 4">TB5</strain>
    </source>
</reference>
<dbReference type="Gene3D" id="3.30.565.40">
    <property type="entry name" value="Fervidobacterium nodosum Rt17-B1 like"/>
    <property type="match status" value="1"/>
</dbReference>
<evidence type="ECO:0008006" key="5">
    <source>
        <dbReference type="Google" id="ProtNLM"/>
    </source>
</evidence>
<protein>
    <recommendedName>
        <fullName evidence="5">Deacetylase PdaC domain-containing protein</fullName>
    </recommendedName>
</protein>
<sequence length="288" mass="33217">MQNKNFCVALLMLFVITLTACGTGGYNLGKLEINKDKTGNIQETQPPVTEKSQSSDNNMINNTKNEDNSNSSIEKVYETKKESYIYKNIKIDYPQIINFNDVNKQKLINELIRNDILKVLNNYKDNKDHVSLMIDYNVMLKNSKLLSIEYIGQESFEDYPRVNNLFYSTNINISNVSKIRLKDIINIDDKFVSKFMSEKFKALISELSPIKELKTTEEWMNLFNTSDLIENVGTENQSETYSYLTEDSLGISVGVGHNAGDHAEFEIKYQDLKDNIKTENEIWKDLLH</sequence>
<proteinExistence type="predicted"/>